<feature type="compositionally biased region" description="Basic residues" evidence="1">
    <location>
        <begin position="209"/>
        <end position="218"/>
    </location>
</feature>
<dbReference type="AlphaFoldDB" id="A0A0P7GYE5"/>
<dbReference type="GO" id="GO:1904812">
    <property type="term" value="P:rRNA acetylation involved in maturation of SSU-rRNA"/>
    <property type="evidence" value="ECO:0007669"/>
    <property type="project" value="TreeGrafter"/>
</dbReference>
<feature type="domain" description="TmcA/NAT10 N-terminal" evidence="2">
    <location>
        <begin position="9"/>
        <end position="158"/>
    </location>
</feature>
<proteinExistence type="predicted"/>
<evidence type="ECO:0000256" key="1">
    <source>
        <dbReference type="SAM" id="MobiDB-lite"/>
    </source>
</evidence>
<feature type="region of interest" description="Disordered" evidence="1">
    <location>
        <begin position="159"/>
        <end position="265"/>
    </location>
</feature>
<accession>A0A0P7GYE5</accession>
<comment type="caution">
    <text evidence="3">The sequence shown here is derived from an EMBL/GenBank/DDBJ whole genome shotgun (WGS) entry which is preliminary data.</text>
</comment>
<evidence type="ECO:0000313" key="3">
    <source>
        <dbReference type="EMBL" id="KPN30506.1"/>
    </source>
</evidence>
<gene>
    <name evidence="3" type="ORF">SY89_01241</name>
</gene>
<dbReference type="InterPro" id="IPR032672">
    <property type="entry name" value="TmcA/NAT10/Kre33"/>
</dbReference>
<dbReference type="InterPro" id="IPR013562">
    <property type="entry name" value="TmcA/NAT10_N"/>
</dbReference>
<reference evidence="4" key="1">
    <citation type="submission" date="2013-11" db="EMBL/GenBank/DDBJ databases">
        <authorList>
            <person name="Hoang H.T."/>
            <person name="Killian M.L."/>
            <person name="Madson D.M."/>
            <person name="Arruda P.H.E."/>
            <person name="Sun D."/>
            <person name="Schwartz K.J."/>
            <person name="Yoon K."/>
        </authorList>
    </citation>
    <scope>NUCLEOTIDE SEQUENCE [LARGE SCALE GENOMIC DNA]</scope>
    <source>
        <strain evidence="4">CDK2</strain>
    </source>
</reference>
<dbReference type="Proteomes" id="UP000050535">
    <property type="component" value="Unassembled WGS sequence"/>
</dbReference>
<organism evidence="3 4">
    <name type="scientific">Halolamina pelagica</name>
    <dbReference type="NCBI Taxonomy" id="699431"/>
    <lineage>
        <taxon>Archaea</taxon>
        <taxon>Methanobacteriati</taxon>
        <taxon>Methanobacteriota</taxon>
        <taxon>Stenosarchaea group</taxon>
        <taxon>Halobacteria</taxon>
        <taxon>Halobacteriales</taxon>
        <taxon>Haloferacaceae</taxon>
    </lineage>
</organism>
<keyword evidence="4" id="KW-1185">Reference proteome</keyword>
<dbReference type="GO" id="GO:1990883">
    <property type="term" value="F:18S rRNA cytidine N-acetyltransferase activity"/>
    <property type="evidence" value="ECO:0007669"/>
    <property type="project" value="TreeGrafter"/>
</dbReference>
<dbReference type="PANTHER" id="PTHR10925">
    <property type="entry name" value="N-ACETYLTRANSFERASE 10"/>
    <property type="match status" value="1"/>
</dbReference>
<dbReference type="Pfam" id="PF08351">
    <property type="entry name" value="TmcA_N"/>
    <property type="match status" value="1"/>
</dbReference>
<name>A0A0P7GYE5_9EURY</name>
<dbReference type="EMBL" id="LGUC01000001">
    <property type="protein sequence ID" value="KPN30506.1"/>
    <property type="molecule type" value="Genomic_DNA"/>
</dbReference>
<protein>
    <recommendedName>
        <fullName evidence="2">TmcA/NAT10 N-terminal domain-containing protein</fullName>
    </recommendedName>
</protein>
<dbReference type="GO" id="GO:0000049">
    <property type="term" value="F:tRNA binding"/>
    <property type="evidence" value="ECO:0007669"/>
    <property type="project" value="TreeGrafter"/>
</dbReference>
<sequence>MTLSSLAPRLHAEAERANERRALVLAGPPEATRAAAVDAIEAAGLPLPDCTAVSAAADWPFEHVGPRHSRDLLGRTQQAIVVDGHDECSPNAIGRTVGAVDGGGLYLLLAPDLDSWPDRRDGFDESLAVPPFGVEDVAGNFRARLVATLRAHPGTAICEVDEGYDDPEGDAVEVRDDGLTDPRPARPREPPNRRQTPCSATRSTALARPRTRSRRSTTWKRSELATRPPATRRRRSSSRPTAAGGSPVPPASRRARSPGKGATCS</sequence>
<feature type="compositionally biased region" description="Low complexity" evidence="1">
    <location>
        <begin position="199"/>
        <end position="208"/>
    </location>
</feature>
<dbReference type="Gene3D" id="3.40.50.11040">
    <property type="match status" value="1"/>
</dbReference>
<evidence type="ECO:0000259" key="2">
    <source>
        <dbReference type="Pfam" id="PF08351"/>
    </source>
</evidence>
<feature type="compositionally biased region" description="Acidic residues" evidence="1">
    <location>
        <begin position="159"/>
        <end position="171"/>
    </location>
</feature>
<dbReference type="PANTHER" id="PTHR10925:SF5">
    <property type="entry name" value="RNA CYTIDINE ACETYLTRANSFERASE"/>
    <property type="match status" value="1"/>
</dbReference>
<dbReference type="STRING" id="699431.SY89_01241"/>
<evidence type="ECO:0000313" key="4">
    <source>
        <dbReference type="Proteomes" id="UP000050535"/>
    </source>
</evidence>
<feature type="compositionally biased region" description="Basic and acidic residues" evidence="1">
    <location>
        <begin position="172"/>
        <end position="192"/>
    </location>
</feature>